<protein>
    <recommendedName>
        <fullName evidence="9">SSD domain-containing protein</fullName>
    </recommendedName>
</protein>
<feature type="transmembrane region" description="Helical" evidence="8">
    <location>
        <begin position="688"/>
        <end position="714"/>
    </location>
</feature>
<evidence type="ECO:0000313" key="11">
    <source>
        <dbReference type="Proteomes" id="UP000007110"/>
    </source>
</evidence>
<evidence type="ECO:0000256" key="8">
    <source>
        <dbReference type="SAM" id="Phobius"/>
    </source>
</evidence>
<feature type="transmembrane region" description="Helical" evidence="8">
    <location>
        <begin position="391"/>
        <end position="419"/>
    </location>
</feature>
<feature type="domain" description="SSD" evidence="9">
    <location>
        <begin position="257"/>
        <end position="419"/>
    </location>
</feature>
<dbReference type="EnsemblMetazoa" id="XM_030983242">
    <property type="protein sequence ID" value="XP_030839102"/>
    <property type="gene ID" value="LOC583364"/>
</dbReference>
<evidence type="ECO:0000313" key="10">
    <source>
        <dbReference type="EnsemblMetazoa" id="XP_030839101"/>
    </source>
</evidence>
<evidence type="ECO:0000259" key="9">
    <source>
        <dbReference type="PROSITE" id="PS50156"/>
    </source>
</evidence>
<evidence type="ECO:0000256" key="5">
    <source>
        <dbReference type="ARBA" id="ARBA00022989"/>
    </source>
</evidence>
<feature type="transmembrane region" description="Helical" evidence="8">
    <location>
        <begin position="797"/>
        <end position="824"/>
    </location>
</feature>
<feature type="transmembrane region" description="Helical" evidence="8">
    <location>
        <begin position="747"/>
        <end position="772"/>
    </location>
</feature>
<accession>A0A7M7SXR7</accession>
<comment type="similarity">
    <text evidence="2">Belongs to the patched family.</text>
</comment>
<reference evidence="10" key="2">
    <citation type="submission" date="2021-01" db="UniProtKB">
        <authorList>
            <consortium name="EnsemblMetazoa"/>
        </authorList>
    </citation>
    <scope>IDENTIFICATION</scope>
</reference>
<keyword evidence="3" id="KW-1003">Cell membrane</keyword>
<sequence length="922" mass="102446">MTYFDCIDRLLVSFFYRYGKLIARKPLPFLLVSLVAAIGLSIGVIYIQLETDTVDLFTPDKSQARDDGDIMYEKFPVHYNDYSPSRGKGITDQGANAIAIPKDGNNVLREDVISEILRFNHGVLNITVQNSSGIANNYLSLCAMSHGACLTQPVLQAYSYNASRVKDINLTHPFYHPSKTSAIFVAASLGDVAVDETSTILTAGLFSLNYYLKSIPELETMNREWEEEFLRYARDFESDVISMSFIVSHSLTKEITSLTITILPYLIVAIVLLSCFAVASCMVADWVLSKTSLAMLGLVSASLAIGASTGLLCFIGVPFNIVAASMPFLIIGIGIDDMFIMIAAWRKTNPRDSVEERMGHTYSEAAVSITITSITDALAFGIGAISPLPAVRVFCLYTGVAVIFDYLFQITFFGACMVYSGRREAANRHCITLVKVVPRQEAKSKFYKLFCAGGSSSKDPDSLKSSCETALMTFFRDHYGPVLMVPAVKVFALLLFLAYIGSAVYGLFQVTEGLEMKTLAGDGSTTHNFFDYQTKYFSDYGPPVSVAIHDRLDYSDPSVQETLERVVSDLESSEYIHSSNFTEFWLRDYFRFLDILRIPEDRRANEFMTILVEQFLKVPSFSRYAEDIIFRDGPNGTEIEESRFIILGDSLKTTSQQMKMMADVRERAEKADLNMTAFSPLFIIYEQFVVVLPLTLQNILIAVGCMFVIALLLIPHPFCAVMVTACIVSIQIGIIGYMSLWDVRLDGISMINIILCIGFSVDFSAHITYAFLSSNQALETIDHQHHHRKLSVAERKAVMALYSLGMPILQGALSTILANVVLVFSPSYIFRTFFKIMFMVMVLGMVHSLIFLPVLLSTFGGCFKMTSSTPASPPVCKMSKKADSVNQEGIQQVYSISTHVTREESSMSKFTSTTDIAMVMGN</sequence>
<dbReference type="OMA" id="EMYNICC"/>
<dbReference type="InterPro" id="IPR003392">
    <property type="entry name" value="PTHD_SSD"/>
</dbReference>
<keyword evidence="11" id="KW-1185">Reference proteome</keyword>
<dbReference type="GO" id="GO:0005886">
    <property type="term" value="C:plasma membrane"/>
    <property type="evidence" value="ECO:0007669"/>
    <property type="project" value="UniProtKB-SubCell"/>
</dbReference>
<feature type="transmembrane region" description="Helical" evidence="8">
    <location>
        <begin position="323"/>
        <end position="345"/>
    </location>
</feature>
<evidence type="ECO:0000256" key="6">
    <source>
        <dbReference type="ARBA" id="ARBA00023136"/>
    </source>
</evidence>
<comment type="subcellular location">
    <subcellularLocation>
        <location evidence="1">Cell membrane</location>
        <topology evidence="1">Multi-pass membrane protein</topology>
    </subcellularLocation>
</comment>
<dbReference type="KEGG" id="spu:583364"/>
<dbReference type="GO" id="GO:0016020">
    <property type="term" value="C:membrane"/>
    <property type="evidence" value="ECO:0000318"/>
    <property type="project" value="GO_Central"/>
</dbReference>
<evidence type="ECO:0000256" key="4">
    <source>
        <dbReference type="ARBA" id="ARBA00022692"/>
    </source>
</evidence>
<dbReference type="InterPro" id="IPR000731">
    <property type="entry name" value="SSD"/>
</dbReference>
<keyword evidence="7" id="KW-0325">Glycoprotein</keyword>
<dbReference type="EnsemblMetazoa" id="XM_030983241">
    <property type="protein sequence ID" value="XP_030839101"/>
    <property type="gene ID" value="LOC583364"/>
</dbReference>
<dbReference type="FunFam" id="1.20.1640.10:FF:000013">
    <property type="entry name" value="PaTched Related family"/>
    <property type="match status" value="1"/>
</dbReference>
<dbReference type="RefSeq" id="XP_030839101.1">
    <property type="nucleotide sequence ID" value="XM_030983241.1"/>
</dbReference>
<feature type="transmembrane region" description="Helical" evidence="8">
    <location>
        <begin position="365"/>
        <end position="385"/>
    </location>
</feature>
<dbReference type="SUPFAM" id="SSF82866">
    <property type="entry name" value="Multidrug efflux transporter AcrB transmembrane domain"/>
    <property type="match status" value="2"/>
</dbReference>
<dbReference type="Gene3D" id="1.20.1640.10">
    <property type="entry name" value="Multidrug efflux transporter AcrB transmembrane domain"/>
    <property type="match status" value="2"/>
</dbReference>
<dbReference type="PANTHER" id="PTHR10796">
    <property type="entry name" value="PATCHED-RELATED"/>
    <property type="match status" value="1"/>
</dbReference>
<reference evidence="11" key="1">
    <citation type="submission" date="2015-02" db="EMBL/GenBank/DDBJ databases">
        <title>Genome sequencing for Strongylocentrotus purpuratus.</title>
        <authorList>
            <person name="Murali S."/>
            <person name="Liu Y."/>
            <person name="Vee V."/>
            <person name="English A."/>
            <person name="Wang M."/>
            <person name="Skinner E."/>
            <person name="Han Y."/>
            <person name="Muzny D.M."/>
            <person name="Worley K.C."/>
            <person name="Gibbs R.A."/>
        </authorList>
    </citation>
    <scope>NUCLEOTIDE SEQUENCE</scope>
</reference>
<dbReference type="InterPro" id="IPR051697">
    <property type="entry name" value="Patched_domain-protein"/>
</dbReference>
<feature type="transmembrane region" description="Helical" evidence="8">
    <location>
        <begin position="482"/>
        <end position="508"/>
    </location>
</feature>
<feature type="transmembrane region" description="Helical" evidence="8">
    <location>
        <begin position="721"/>
        <end position="741"/>
    </location>
</feature>
<proteinExistence type="inferred from homology"/>
<dbReference type="GeneID" id="583364"/>
<evidence type="ECO:0000256" key="7">
    <source>
        <dbReference type="ARBA" id="ARBA00023180"/>
    </source>
</evidence>
<dbReference type="AlphaFoldDB" id="A0A7M7SXR7"/>
<dbReference type="OrthoDB" id="6510177at2759"/>
<feature type="transmembrane region" description="Helical" evidence="8">
    <location>
        <begin position="295"/>
        <end position="317"/>
    </location>
</feature>
<evidence type="ECO:0000256" key="3">
    <source>
        <dbReference type="ARBA" id="ARBA00022475"/>
    </source>
</evidence>
<dbReference type="InParanoid" id="A0A7M7SXR7"/>
<keyword evidence="5 8" id="KW-1133">Transmembrane helix</keyword>
<organism evidence="10 11">
    <name type="scientific">Strongylocentrotus purpuratus</name>
    <name type="common">Purple sea urchin</name>
    <dbReference type="NCBI Taxonomy" id="7668"/>
    <lineage>
        <taxon>Eukaryota</taxon>
        <taxon>Metazoa</taxon>
        <taxon>Echinodermata</taxon>
        <taxon>Eleutherozoa</taxon>
        <taxon>Echinozoa</taxon>
        <taxon>Echinoidea</taxon>
        <taxon>Euechinoidea</taxon>
        <taxon>Echinacea</taxon>
        <taxon>Camarodonta</taxon>
        <taxon>Echinidea</taxon>
        <taxon>Strongylocentrotidae</taxon>
        <taxon>Strongylocentrotus</taxon>
    </lineage>
</organism>
<dbReference type="PANTHER" id="PTHR10796:SF92">
    <property type="entry name" value="PATCHED-RELATED, ISOFORM A"/>
    <property type="match status" value="1"/>
</dbReference>
<keyword evidence="4 8" id="KW-0812">Transmembrane</keyword>
<evidence type="ECO:0000256" key="1">
    <source>
        <dbReference type="ARBA" id="ARBA00004651"/>
    </source>
</evidence>
<feature type="transmembrane region" description="Helical" evidence="8">
    <location>
        <begin position="27"/>
        <end position="49"/>
    </location>
</feature>
<dbReference type="PROSITE" id="PS50156">
    <property type="entry name" value="SSD"/>
    <property type="match status" value="1"/>
</dbReference>
<keyword evidence="6 8" id="KW-0472">Membrane</keyword>
<evidence type="ECO:0000256" key="2">
    <source>
        <dbReference type="ARBA" id="ARBA00005585"/>
    </source>
</evidence>
<name>A0A7M7SXR7_STRPU</name>
<dbReference type="RefSeq" id="XP_030839102.1">
    <property type="nucleotide sequence ID" value="XM_030983242.1"/>
</dbReference>
<feature type="transmembrane region" description="Helical" evidence="8">
    <location>
        <begin position="262"/>
        <end position="288"/>
    </location>
</feature>
<dbReference type="Proteomes" id="UP000007110">
    <property type="component" value="Unassembled WGS sequence"/>
</dbReference>
<feature type="transmembrane region" description="Helical" evidence="8">
    <location>
        <begin position="836"/>
        <end position="856"/>
    </location>
</feature>
<dbReference type="Pfam" id="PF02460">
    <property type="entry name" value="Patched"/>
    <property type="match status" value="1"/>
</dbReference>